<feature type="transmembrane region" description="Helical" evidence="1">
    <location>
        <begin position="59"/>
        <end position="77"/>
    </location>
</feature>
<protein>
    <submittedName>
        <fullName evidence="2">DedA family protein</fullName>
    </submittedName>
</protein>
<sequence length="240" mass="26709">MKDYLFMSTEDSHPRPELPHYFKNPRKIDYVIFGYMALSVAVGLIALPLRVWLINRPEIYALFIGGFTSAVVGGAHSTAGGSPIVLIVALSLVGALWTVPLWWLVGRHWGAEYLAQLTASSSRTRYWVNRLQKLPAPWLLAATIISYVPFMPTLVICNILSGIKGIKLWLFLVTNAVGVILRNTFFALLGARFGEEVIEVVNQINRYALWVTLILIGVMFYSAYKKGRRTPPPASPSTSA</sequence>
<dbReference type="EMBL" id="CP046884">
    <property type="protein sequence ID" value="QNQ91206.1"/>
    <property type="molecule type" value="Genomic_DNA"/>
</dbReference>
<keyword evidence="1" id="KW-0472">Membrane</keyword>
<keyword evidence="1" id="KW-0812">Transmembrane</keyword>
<organism evidence="2 3">
    <name type="scientific">Corynebacterium poyangense</name>
    <dbReference type="NCBI Taxonomy" id="2684405"/>
    <lineage>
        <taxon>Bacteria</taxon>
        <taxon>Bacillati</taxon>
        <taxon>Actinomycetota</taxon>
        <taxon>Actinomycetes</taxon>
        <taxon>Mycobacteriales</taxon>
        <taxon>Corynebacteriaceae</taxon>
        <taxon>Corynebacterium</taxon>
    </lineage>
</organism>
<evidence type="ECO:0000256" key="1">
    <source>
        <dbReference type="SAM" id="Phobius"/>
    </source>
</evidence>
<dbReference type="Proteomes" id="UP000516320">
    <property type="component" value="Chromosome"/>
</dbReference>
<feature type="transmembrane region" description="Helical" evidence="1">
    <location>
        <begin position="30"/>
        <end position="53"/>
    </location>
</feature>
<accession>A0A7H0SRN1</accession>
<feature type="transmembrane region" description="Helical" evidence="1">
    <location>
        <begin position="138"/>
        <end position="161"/>
    </location>
</feature>
<proteinExistence type="predicted"/>
<gene>
    <name evidence="2" type="ORF">GP475_11610</name>
</gene>
<dbReference type="AlphaFoldDB" id="A0A7H0SRN1"/>
<reference evidence="2 3" key="1">
    <citation type="submission" date="2019-12" db="EMBL/GenBank/DDBJ databases">
        <title>Corynebacterium sp. nov., isolated from feces of the Anser Albifrons in China.</title>
        <authorList>
            <person name="Liu Q."/>
        </authorList>
    </citation>
    <scope>NUCLEOTIDE SEQUENCE [LARGE SCALE GENOMIC DNA]</scope>
    <source>
        <strain evidence="2 3">4H37-19</strain>
    </source>
</reference>
<name>A0A7H0SRN1_9CORY</name>
<evidence type="ECO:0000313" key="2">
    <source>
        <dbReference type="EMBL" id="QNQ91206.1"/>
    </source>
</evidence>
<feature type="transmembrane region" description="Helical" evidence="1">
    <location>
        <begin position="168"/>
        <end position="187"/>
    </location>
</feature>
<feature type="transmembrane region" description="Helical" evidence="1">
    <location>
        <begin position="84"/>
        <end position="105"/>
    </location>
</feature>
<dbReference type="KEGG" id="cpoy:GP475_11610"/>
<keyword evidence="1" id="KW-1133">Transmembrane helix</keyword>
<evidence type="ECO:0000313" key="3">
    <source>
        <dbReference type="Proteomes" id="UP000516320"/>
    </source>
</evidence>
<feature type="transmembrane region" description="Helical" evidence="1">
    <location>
        <begin position="207"/>
        <end position="224"/>
    </location>
</feature>
<keyword evidence="3" id="KW-1185">Reference proteome</keyword>